<name>A0AAU9CRS5_9BACT</name>
<organism evidence="1 2">
    <name type="scientific">Fulvitalea axinellae</name>
    <dbReference type="NCBI Taxonomy" id="1182444"/>
    <lineage>
        <taxon>Bacteria</taxon>
        <taxon>Pseudomonadati</taxon>
        <taxon>Bacteroidota</taxon>
        <taxon>Cytophagia</taxon>
        <taxon>Cytophagales</taxon>
        <taxon>Persicobacteraceae</taxon>
        <taxon>Fulvitalea</taxon>
    </lineage>
</organism>
<proteinExistence type="predicted"/>
<sequence length="151" mass="17779">MGIEEIISRIAVFSPDEDAEDYEISEFFDEIRENVHKLGGLSEEEQRRLIKALFRYIRKRDSEEDENFSLIHFIEQIDKSLFDIYYIELFEFNRNHGAITSVLLLNRFVNTLDGKEWENGVALLKSIADNPEYPILVKEGAKSFYEFQMGK</sequence>
<dbReference type="EMBL" id="AP025314">
    <property type="protein sequence ID" value="BDD08062.1"/>
    <property type="molecule type" value="Genomic_DNA"/>
</dbReference>
<keyword evidence="2" id="KW-1185">Reference proteome</keyword>
<dbReference type="AlphaFoldDB" id="A0AAU9CRS5"/>
<reference evidence="1 2" key="1">
    <citation type="submission" date="2021-12" db="EMBL/GenBank/DDBJ databases">
        <title>Genome sequencing of bacteria with rrn-lacking chromosome and rrn-plasmid.</title>
        <authorList>
            <person name="Anda M."/>
            <person name="Iwasaki W."/>
        </authorList>
    </citation>
    <scope>NUCLEOTIDE SEQUENCE [LARGE SCALE GENOMIC DNA]</scope>
    <source>
        <strain evidence="1 2">DSM 100852</strain>
    </source>
</reference>
<accession>A0AAU9CRS5</accession>
<dbReference type="RefSeq" id="WP_338393349.1">
    <property type="nucleotide sequence ID" value="NZ_AP025314.1"/>
</dbReference>
<dbReference type="KEGG" id="fax:FUAX_04940"/>
<gene>
    <name evidence="1" type="ORF">FUAX_04940</name>
</gene>
<evidence type="ECO:0000313" key="2">
    <source>
        <dbReference type="Proteomes" id="UP001348817"/>
    </source>
</evidence>
<dbReference type="Proteomes" id="UP001348817">
    <property type="component" value="Chromosome"/>
</dbReference>
<evidence type="ECO:0008006" key="3">
    <source>
        <dbReference type="Google" id="ProtNLM"/>
    </source>
</evidence>
<protein>
    <recommendedName>
        <fullName evidence="3">Immunity protein 30 domain-containing protein</fullName>
    </recommendedName>
</protein>
<evidence type="ECO:0000313" key="1">
    <source>
        <dbReference type="EMBL" id="BDD08062.1"/>
    </source>
</evidence>